<comment type="caution">
    <text evidence="4">The sequence shown here is derived from an EMBL/GenBank/DDBJ whole genome shotgun (WGS) entry which is preliminary data.</text>
</comment>
<keyword evidence="2" id="KW-0472">Membrane</keyword>
<proteinExistence type="predicted"/>
<feature type="signal peptide" evidence="3">
    <location>
        <begin position="1"/>
        <end position="23"/>
    </location>
</feature>
<organism evidence="4 5">
    <name type="scientific">Polysphondylium violaceum</name>
    <dbReference type="NCBI Taxonomy" id="133409"/>
    <lineage>
        <taxon>Eukaryota</taxon>
        <taxon>Amoebozoa</taxon>
        <taxon>Evosea</taxon>
        <taxon>Eumycetozoa</taxon>
        <taxon>Dictyostelia</taxon>
        <taxon>Dictyosteliales</taxon>
        <taxon>Dictyosteliaceae</taxon>
        <taxon>Polysphondylium</taxon>
    </lineage>
</organism>
<reference evidence="4" key="1">
    <citation type="submission" date="2020-01" db="EMBL/GenBank/DDBJ databases">
        <title>Development of genomics and gene disruption for Polysphondylium violaceum indicates a role for the polyketide synthase stlB in stalk morphogenesis.</title>
        <authorList>
            <person name="Narita B."/>
            <person name="Kawabe Y."/>
            <person name="Kin K."/>
            <person name="Saito T."/>
            <person name="Gibbs R."/>
            <person name="Kuspa A."/>
            <person name="Muzny D."/>
            <person name="Queller D."/>
            <person name="Richards S."/>
            <person name="Strassman J."/>
            <person name="Sucgang R."/>
            <person name="Worley K."/>
            <person name="Schaap P."/>
        </authorList>
    </citation>
    <scope>NUCLEOTIDE SEQUENCE</scope>
    <source>
        <strain evidence="4">QSvi11</strain>
    </source>
</reference>
<sequence>MNKIQLFIYTFICLISLCFYVSGSPSATTITTLYVNSSSSVDSSLCGDSIDNACGTLSDAIYSFLNTTSIGQGNSILPPLVIEVLQDYIPSADESILFYGFNLTVQPYSGDGGGQVTFYGQNRGGAYLFNFPSVTNNTAYDSVLVINNITFDSFASGIVYYFTQTPVGISVNNCQMQSSLYNSYLFYLAGANRASYTNFYNTNYLIGVSDFLTVRGGSLVFSNGYVTSDSPDNCISLFNTSAYFENSIFSNNTGASYIIYATDSTLDIAGTMFMSNQGNYVVGASTSAVSIDGTYFISNTLLNYGPVFVNQGSLSITNSEFIGNLAYMGGAVYSWGSKLSVSNTLFQDNNAVSGMAIYMRNNNITITDSVLSYSVNHSKIYTNQNDMIYLYMVPNAQFRDTAISVGRHGVPSTSFSVFDCVDSVITYEKTDIRTEGHQVLSCQTCLVNNDNVYHYSCSSNTSDSSSGSSSTNSNSTSDSDSSNSSNDYLNVVLYQTSLVLLIFFISLLLISLVIIVSCCVRRERKTYLLIQ</sequence>
<protein>
    <recommendedName>
        <fullName evidence="6">Adhesin-like protein</fullName>
    </recommendedName>
</protein>
<dbReference type="OrthoDB" id="2018448at2759"/>
<evidence type="ECO:0000256" key="2">
    <source>
        <dbReference type="SAM" id="Phobius"/>
    </source>
</evidence>
<feature type="chain" id="PRO_5035239338" description="Adhesin-like protein" evidence="3">
    <location>
        <begin position="24"/>
        <end position="531"/>
    </location>
</feature>
<accession>A0A8J4PVM6</accession>
<gene>
    <name evidence="4" type="ORF">CYY_004154</name>
</gene>
<evidence type="ECO:0000313" key="4">
    <source>
        <dbReference type="EMBL" id="KAF2074527.1"/>
    </source>
</evidence>
<feature type="region of interest" description="Disordered" evidence="1">
    <location>
        <begin position="460"/>
        <end position="484"/>
    </location>
</feature>
<dbReference type="Proteomes" id="UP000695562">
    <property type="component" value="Unassembled WGS sequence"/>
</dbReference>
<dbReference type="AlphaFoldDB" id="A0A8J4PVM6"/>
<dbReference type="PANTHER" id="PTHR31318">
    <property type="entry name" value="EXPRESSED PROTEIN-RELATED"/>
    <property type="match status" value="1"/>
</dbReference>
<evidence type="ECO:0008006" key="6">
    <source>
        <dbReference type="Google" id="ProtNLM"/>
    </source>
</evidence>
<keyword evidence="5" id="KW-1185">Reference proteome</keyword>
<feature type="transmembrane region" description="Helical" evidence="2">
    <location>
        <begin position="498"/>
        <end position="520"/>
    </location>
</feature>
<dbReference type="PANTHER" id="PTHR31318:SF2">
    <property type="entry name" value="PECTIN LYASE-LIKE FAMILY PROTEIN-RELATED"/>
    <property type="match status" value="1"/>
</dbReference>
<evidence type="ECO:0000256" key="3">
    <source>
        <dbReference type="SAM" id="SignalP"/>
    </source>
</evidence>
<keyword evidence="2" id="KW-1133">Transmembrane helix</keyword>
<name>A0A8J4PVM6_9MYCE</name>
<evidence type="ECO:0000256" key="1">
    <source>
        <dbReference type="SAM" id="MobiDB-lite"/>
    </source>
</evidence>
<dbReference type="EMBL" id="AJWJ01000142">
    <property type="protein sequence ID" value="KAF2074527.1"/>
    <property type="molecule type" value="Genomic_DNA"/>
</dbReference>
<keyword evidence="2" id="KW-0812">Transmembrane</keyword>
<evidence type="ECO:0000313" key="5">
    <source>
        <dbReference type="Proteomes" id="UP000695562"/>
    </source>
</evidence>
<keyword evidence="3" id="KW-0732">Signal</keyword>